<comment type="pathway">
    <text evidence="1">Purine metabolism; IMP biosynthesis via de novo pathway; 5-amino-1-(5-phospho-D-ribosyl)imidazole-4-carboxamide from 5-amino-1-(5-phospho-D-ribosyl)imidazole-4-carboxylate: step 2/2.</text>
</comment>
<gene>
    <name evidence="14" type="ORF">FAD_1438</name>
</gene>
<sequence length="455" mass="51382">MIVSPLDYRYGRDNVKNIFSEETRLNIMLNVEAAIAQAESYYGIIPEEAYADIRKVVDNNEVKIGRVKEIEAIINHDVMSIVEGLTEKCTTGKNYVHFGVTSNDINDSASAVQMKRAISIIISDLEDLGKALVSRIKENEETIMVGRTHGQHASPITLGLKFAVYLSEIGRHLERIQEARKRIIAGKILGPVGTGAALGKNALKIQEKTCEILGITHETGSTQIVGRDRYIEYLSIINNISVSMEKFATEIRNLQRPEIYELSEYFDSDKQVGSSSMPSKRNPIVSENIVSLARLTRSFIIPEYEAGVQWHERDLTNSALERFTIPYVSILADDIITKMTGVFSHLFINREEMKKRAYGDEFIMSESVTTTLTENGMPRQDAHEFVREASMHAYKQKKTLKETLVDMGILNHISEKILDRAMEPENFLGVSKEICEDAIKNFDNLQKYLAGEIYD</sequence>
<evidence type="ECO:0000256" key="12">
    <source>
        <dbReference type="NCBIfam" id="TIGR00928"/>
    </source>
</evidence>
<keyword evidence="15" id="KW-1185">Reference proteome</keyword>
<comment type="subunit">
    <text evidence="4">Homotetramer. Residues from neighboring subunits contribute catalytic and substrate-binding residues to each active site.</text>
</comment>
<evidence type="ECO:0000256" key="11">
    <source>
        <dbReference type="ARBA" id="ARBA00049115"/>
    </source>
</evidence>
<comment type="catalytic activity">
    <reaction evidence="9">
        <text>(2S)-2-[5-amino-1-(5-phospho-beta-D-ribosyl)imidazole-4-carboxamido]succinate = 5-amino-1-(5-phospho-beta-D-ribosyl)imidazole-4-carboxamide + fumarate</text>
        <dbReference type="Rhea" id="RHEA:23920"/>
        <dbReference type="ChEBI" id="CHEBI:29806"/>
        <dbReference type="ChEBI" id="CHEBI:58443"/>
        <dbReference type="ChEBI" id="CHEBI:58475"/>
        <dbReference type="EC" id="4.3.2.2"/>
    </reaction>
    <physiologicalReaction direction="left-to-right" evidence="9">
        <dbReference type="Rhea" id="RHEA:23921"/>
    </physiologicalReaction>
</comment>
<dbReference type="GeneID" id="31676930"/>
<keyword evidence="7" id="KW-0658">Purine biosynthesis</keyword>
<dbReference type="SMART" id="SM00998">
    <property type="entry name" value="ADSL_C"/>
    <property type="match status" value="1"/>
</dbReference>
<dbReference type="NCBIfam" id="TIGR00928">
    <property type="entry name" value="purB"/>
    <property type="match status" value="1"/>
</dbReference>
<evidence type="ECO:0000256" key="1">
    <source>
        <dbReference type="ARBA" id="ARBA00004706"/>
    </source>
</evidence>
<name>A0A1V0N5C5_9ARCH</name>
<dbReference type="UniPathway" id="UPA00074">
    <property type="reaction ID" value="UER00132"/>
</dbReference>
<dbReference type="InterPro" id="IPR004769">
    <property type="entry name" value="Pur_lyase"/>
</dbReference>
<evidence type="ECO:0000259" key="13">
    <source>
        <dbReference type="SMART" id="SM00998"/>
    </source>
</evidence>
<accession>A0A1V0N5C5</accession>
<dbReference type="GO" id="GO:0004018">
    <property type="term" value="F:N6-(1,2-dicarboxyethyl)AMP AMP-lyase (fumarate-forming) activity"/>
    <property type="evidence" value="ECO:0007669"/>
    <property type="project" value="UniProtKB-UniRule"/>
</dbReference>
<organism evidence="14 15">
    <name type="scientific">Ferroplasma acidiphilum</name>
    <dbReference type="NCBI Taxonomy" id="74969"/>
    <lineage>
        <taxon>Archaea</taxon>
        <taxon>Methanobacteriati</taxon>
        <taxon>Thermoplasmatota</taxon>
        <taxon>Thermoplasmata</taxon>
        <taxon>Thermoplasmatales</taxon>
        <taxon>Ferroplasmaceae</taxon>
        <taxon>Ferroplasma</taxon>
    </lineage>
</organism>
<dbReference type="InterPro" id="IPR019468">
    <property type="entry name" value="AdenyloSucc_lyase_C"/>
</dbReference>
<proteinExistence type="inferred from homology"/>
<dbReference type="GO" id="GO:0044208">
    <property type="term" value="P:'de novo' AMP biosynthetic process"/>
    <property type="evidence" value="ECO:0007669"/>
    <property type="project" value="UniProtKB-UniPathway"/>
</dbReference>
<comment type="function">
    <text evidence="10">Catalyzes two reactions in de novo purine nucleotide biosynthesis. Catalyzes the breakdown of 5-aminoimidazole- (N-succinylocarboxamide) ribotide (SAICAR or 2-[5-amino-1-(5-phospho-beta-D-ribosyl)imidazole-4-carboxamido]succinate) to 5-aminoimidazole-4-carboxamide ribotide (AICAR or 5-amino-1-(5-phospho-beta-D-ribosyl)imidazole-4-carboxamide) and fumarate, and of adenylosuccinate (ADS or N(6)-(1,2-dicarboxyethyl)-AMP) to adenosine monophosphate (AMP) and fumarate.</text>
</comment>
<evidence type="ECO:0000256" key="9">
    <source>
        <dbReference type="ARBA" id="ARBA00024477"/>
    </source>
</evidence>
<dbReference type="CDD" id="cd01360">
    <property type="entry name" value="Adenylsuccinate_lyase_1"/>
    <property type="match status" value="1"/>
</dbReference>
<dbReference type="EC" id="4.3.2.2" evidence="5 12"/>
<dbReference type="Gene3D" id="1.10.275.10">
    <property type="entry name" value="Fumarase/aspartase (N-terminal domain)"/>
    <property type="match status" value="1"/>
</dbReference>
<dbReference type="PRINTS" id="PR00149">
    <property type="entry name" value="FUMRATELYASE"/>
</dbReference>
<dbReference type="Gene3D" id="1.20.200.10">
    <property type="entry name" value="Fumarase/aspartase (Central domain)"/>
    <property type="match status" value="1"/>
</dbReference>
<protein>
    <recommendedName>
        <fullName evidence="6 12">Adenylosuccinate lyase</fullName>
        <ecNumber evidence="5 12">4.3.2.2</ecNumber>
    </recommendedName>
</protein>
<evidence type="ECO:0000256" key="3">
    <source>
        <dbReference type="ARBA" id="ARBA00008273"/>
    </source>
</evidence>
<dbReference type="PANTHER" id="PTHR43172:SF1">
    <property type="entry name" value="ADENYLOSUCCINATE LYASE"/>
    <property type="match status" value="1"/>
</dbReference>
<evidence type="ECO:0000256" key="2">
    <source>
        <dbReference type="ARBA" id="ARBA00004734"/>
    </source>
</evidence>
<dbReference type="EMBL" id="CP015363">
    <property type="protein sequence ID" value="ARD85296.1"/>
    <property type="molecule type" value="Genomic_DNA"/>
</dbReference>
<dbReference type="UniPathway" id="UPA00075">
    <property type="reaction ID" value="UER00336"/>
</dbReference>
<feature type="domain" description="Adenylosuccinate lyase C-terminal" evidence="13">
    <location>
        <begin position="360"/>
        <end position="439"/>
    </location>
</feature>
<dbReference type="InterPro" id="IPR008948">
    <property type="entry name" value="L-Aspartase-like"/>
</dbReference>
<evidence type="ECO:0000313" key="15">
    <source>
        <dbReference type="Proteomes" id="UP000192050"/>
    </source>
</evidence>
<evidence type="ECO:0000256" key="5">
    <source>
        <dbReference type="ARBA" id="ARBA00012339"/>
    </source>
</evidence>
<dbReference type="RefSeq" id="WP_081142903.1">
    <property type="nucleotide sequence ID" value="NZ_CP015363.1"/>
</dbReference>
<comment type="pathway">
    <text evidence="2">Purine metabolism; AMP biosynthesis via de novo pathway; AMP from IMP: step 2/2.</text>
</comment>
<dbReference type="AlphaFoldDB" id="A0A1V0N5C5"/>
<evidence type="ECO:0000256" key="4">
    <source>
        <dbReference type="ARBA" id="ARBA00011668"/>
    </source>
</evidence>
<comment type="catalytic activity">
    <reaction evidence="11">
        <text>N(6)-(1,2-dicarboxyethyl)-AMP = fumarate + AMP</text>
        <dbReference type="Rhea" id="RHEA:16853"/>
        <dbReference type="ChEBI" id="CHEBI:29806"/>
        <dbReference type="ChEBI" id="CHEBI:57567"/>
        <dbReference type="ChEBI" id="CHEBI:456215"/>
        <dbReference type="EC" id="4.3.2.2"/>
    </reaction>
    <physiologicalReaction direction="left-to-right" evidence="11">
        <dbReference type="Rhea" id="RHEA:16854"/>
    </physiologicalReaction>
</comment>
<dbReference type="SUPFAM" id="SSF48557">
    <property type="entry name" value="L-aspartase-like"/>
    <property type="match status" value="1"/>
</dbReference>
<reference evidence="14 15" key="1">
    <citation type="submission" date="2011-10" db="EMBL/GenBank/DDBJ databases">
        <title>Metabolic and evolutionary patterns in the extreme acidophile Ferroplasma acidiphilum.</title>
        <authorList>
            <person name="Golyshina O.V."/>
            <person name="Kozyavkin S.A."/>
            <person name="Tatusov R.L."/>
            <person name="Slesarev A.I."/>
            <person name="Golyshin P.N."/>
        </authorList>
    </citation>
    <scope>NUCLEOTIDE SEQUENCE [LARGE SCALE GENOMIC DNA]</scope>
    <source>
        <strain evidence="15">Y</strain>
    </source>
</reference>
<evidence type="ECO:0000256" key="10">
    <source>
        <dbReference type="ARBA" id="ARBA00025012"/>
    </source>
</evidence>
<evidence type="ECO:0000256" key="6">
    <source>
        <dbReference type="ARBA" id="ARBA00017058"/>
    </source>
</evidence>
<dbReference type="STRING" id="74969.FAD_1438"/>
<dbReference type="Pfam" id="PF00206">
    <property type="entry name" value="Lyase_1"/>
    <property type="match status" value="1"/>
</dbReference>
<evidence type="ECO:0000256" key="8">
    <source>
        <dbReference type="ARBA" id="ARBA00023239"/>
    </source>
</evidence>
<dbReference type="InterPro" id="IPR022761">
    <property type="entry name" value="Fumarate_lyase_N"/>
</dbReference>
<evidence type="ECO:0000313" key="14">
    <source>
        <dbReference type="EMBL" id="ARD85296.1"/>
    </source>
</evidence>
<dbReference type="GO" id="GO:0006189">
    <property type="term" value="P:'de novo' IMP biosynthetic process"/>
    <property type="evidence" value="ECO:0007669"/>
    <property type="project" value="UniProtKB-UniPathway"/>
</dbReference>
<dbReference type="PANTHER" id="PTHR43172">
    <property type="entry name" value="ADENYLOSUCCINATE LYASE"/>
    <property type="match status" value="1"/>
</dbReference>
<keyword evidence="8 14" id="KW-0456">Lyase</keyword>
<comment type="similarity">
    <text evidence="3">Belongs to the lyase 1 family. Adenylosuccinate lyase subfamily.</text>
</comment>
<dbReference type="PRINTS" id="PR00145">
    <property type="entry name" value="ARGSUCLYASE"/>
</dbReference>
<dbReference type="GO" id="GO:0070626">
    <property type="term" value="F:(S)-2-(5-amino-1-(5-phospho-D-ribosyl)imidazole-4-carboxamido) succinate lyase (fumarate-forming) activity"/>
    <property type="evidence" value="ECO:0007669"/>
    <property type="project" value="TreeGrafter"/>
</dbReference>
<dbReference type="GO" id="GO:0005829">
    <property type="term" value="C:cytosol"/>
    <property type="evidence" value="ECO:0007669"/>
    <property type="project" value="TreeGrafter"/>
</dbReference>
<dbReference type="OrthoDB" id="7033at2157"/>
<evidence type="ECO:0000256" key="7">
    <source>
        <dbReference type="ARBA" id="ARBA00022755"/>
    </source>
</evidence>
<dbReference type="Pfam" id="PF10397">
    <property type="entry name" value="ADSL_C"/>
    <property type="match status" value="1"/>
</dbReference>
<dbReference type="Proteomes" id="UP000192050">
    <property type="component" value="Chromosome"/>
</dbReference>
<dbReference type="InterPro" id="IPR000362">
    <property type="entry name" value="Fumarate_lyase_fam"/>
</dbReference>
<dbReference type="KEGG" id="fai:FAD_1438"/>
<dbReference type="Gene3D" id="1.10.40.30">
    <property type="entry name" value="Fumarase/aspartase (C-terminal domain)"/>
    <property type="match status" value="1"/>
</dbReference>
<dbReference type="InterPro" id="IPR024083">
    <property type="entry name" value="Fumarase/histidase_N"/>
</dbReference>